<protein>
    <recommendedName>
        <fullName evidence="2">Solute-binding protein family 5 domain-containing protein</fullName>
    </recommendedName>
</protein>
<dbReference type="PROSITE" id="PS51257">
    <property type="entry name" value="PROKAR_LIPOPROTEIN"/>
    <property type="match status" value="1"/>
</dbReference>
<dbReference type="Gene3D" id="3.90.76.10">
    <property type="entry name" value="Dipeptide-binding Protein, Domain 1"/>
    <property type="match status" value="1"/>
</dbReference>
<sequence>MKFNRFGTLVITPLLGVGLLSACSVTQSAQQEVAVPAGSQEVATSDSAGSAGQSVDPVTFSGCEPQTKLLPGLVDETCGVNVLSLTTSRLLAYDNDGKTYNELADSISTEDNQNWTVKIKSGQTFSDGSPINADSFINAWNLVVREKQVQAFFFENMQGYEPGKDLPGLKKVDDLTFTVALSQPESDWPQRLGYVTYAPLPEVAFKDLDAFGEQPVSSGPYTLTKWQHRESVSFAVNPKYVGPRKAENGGLESRMYTTPDAAYNDLLAGNLDVLTNIPDSALKSFKEDLDGRGVTKSIAGVLSVGISMDAPNFTGEEGRLRRAAISMAINRPEIIDTIFEGTKQPAEDFTSPAVDGWRSGVPGSEVLKFNPEKAKELWAQAEKINKFQGPFKIAYNTAGGNQAWVDAVCNQLKNNLGIQAEGDAYPDFKSVRDKISKGEMKTAYRANWTADYPSQYNFLGPLYGSQSDSNDAKYKNPQFDALLKSALGSKDPKEAAEKYAKAQEELLRDLPAIPLWYGSISGGYSDRVENVNFGWDDVPPLFAVKKK</sequence>
<evidence type="ECO:0000256" key="1">
    <source>
        <dbReference type="SAM" id="SignalP"/>
    </source>
</evidence>
<dbReference type="GO" id="GO:0043190">
    <property type="term" value="C:ATP-binding cassette (ABC) transporter complex"/>
    <property type="evidence" value="ECO:0007669"/>
    <property type="project" value="InterPro"/>
</dbReference>
<evidence type="ECO:0000313" key="4">
    <source>
        <dbReference type="Proteomes" id="UP000186785"/>
    </source>
</evidence>
<name>A0A1Q5PLU1_9ACTO</name>
<dbReference type="GO" id="GO:1904680">
    <property type="term" value="F:peptide transmembrane transporter activity"/>
    <property type="evidence" value="ECO:0007669"/>
    <property type="project" value="TreeGrafter"/>
</dbReference>
<keyword evidence="4" id="KW-1185">Reference proteome</keyword>
<proteinExistence type="predicted"/>
<reference evidence="3 4" key="1">
    <citation type="submission" date="2016-11" db="EMBL/GenBank/DDBJ databases">
        <title>Actinomyces gypaetusis sp. nov. isolated from the vulture Gypaetus barbatus in Qinghai Tibet Plateau China.</title>
        <authorList>
            <person name="Meng X."/>
        </authorList>
    </citation>
    <scope>NUCLEOTIDE SEQUENCE [LARGE SCALE GENOMIC DNA]</scope>
    <source>
        <strain evidence="3 4">VUL4_2</strain>
    </source>
</reference>
<dbReference type="EMBL" id="MQSV01000003">
    <property type="protein sequence ID" value="OKL48006.1"/>
    <property type="molecule type" value="Genomic_DNA"/>
</dbReference>
<dbReference type="RefSeq" id="WP_073709364.1">
    <property type="nucleotide sequence ID" value="NZ_MQSV01000003.1"/>
</dbReference>
<dbReference type="Proteomes" id="UP000186785">
    <property type="component" value="Unassembled WGS sequence"/>
</dbReference>
<dbReference type="PANTHER" id="PTHR30290:SF83">
    <property type="entry name" value="ABC TRANSPORTER SUBSTRATE-BINDING PROTEIN"/>
    <property type="match status" value="1"/>
</dbReference>
<dbReference type="AlphaFoldDB" id="A0A1Q5PLU1"/>
<dbReference type="InterPro" id="IPR039424">
    <property type="entry name" value="SBP_5"/>
</dbReference>
<dbReference type="GO" id="GO:0015833">
    <property type="term" value="P:peptide transport"/>
    <property type="evidence" value="ECO:0007669"/>
    <property type="project" value="TreeGrafter"/>
</dbReference>
<accession>A0A1Q5PLU1</accession>
<dbReference type="Gene3D" id="3.10.105.10">
    <property type="entry name" value="Dipeptide-binding Protein, Domain 3"/>
    <property type="match status" value="1"/>
</dbReference>
<dbReference type="Pfam" id="PF00496">
    <property type="entry name" value="SBP_bac_5"/>
    <property type="match status" value="1"/>
</dbReference>
<evidence type="ECO:0000259" key="2">
    <source>
        <dbReference type="Pfam" id="PF00496"/>
    </source>
</evidence>
<organism evidence="3 4">
    <name type="scientific">Boudabousia liubingyangii</name>
    <dbReference type="NCBI Taxonomy" id="1921764"/>
    <lineage>
        <taxon>Bacteria</taxon>
        <taxon>Bacillati</taxon>
        <taxon>Actinomycetota</taxon>
        <taxon>Actinomycetes</taxon>
        <taxon>Actinomycetales</taxon>
        <taxon>Actinomycetaceae</taxon>
        <taxon>Boudabousia</taxon>
    </lineage>
</organism>
<dbReference type="PANTHER" id="PTHR30290">
    <property type="entry name" value="PERIPLASMIC BINDING COMPONENT OF ABC TRANSPORTER"/>
    <property type="match status" value="1"/>
</dbReference>
<feature type="chain" id="PRO_5010195645" description="Solute-binding protein family 5 domain-containing protein" evidence="1">
    <location>
        <begin position="23"/>
        <end position="547"/>
    </location>
</feature>
<keyword evidence="1" id="KW-0732">Signal</keyword>
<dbReference type="PIRSF" id="PIRSF002741">
    <property type="entry name" value="MppA"/>
    <property type="match status" value="1"/>
</dbReference>
<dbReference type="InterPro" id="IPR030678">
    <property type="entry name" value="Peptide/Ni-bd"/>
</dbReference>
<dbReference type="CDD" id="cd00995">
    <property type="entry name" value="PBP2_NikA_DppA_OppA_like"/>
    <property type="match status" value="1"/>
</dbReference>
<dbReference type="OrthoDB" id="9046151at2"/>
<comment type="caution">
    <text evidence="3">The sequence shown here is derived from an EMBL/GenBank/DDBJ whole genome shotgun (WGS) entry which is preliminary data.</text>
</comment>
<dbReference type="InterPro" id="IPR000914">
    <property type="entry name" value="SBP_5_dom"/>
</dbReference>
<evidence type="ECO:0000313" key="3">
    <source>
        <dbReference type="EMBL" id="OKL48006.1"/>
    </source>
</evidence>
<gene>
    <name evidence="3" type="ORF">BSR29_05885</name>
</gene>
<dbReference type="GO" id="GO:0042597">
    <property type="term" value="C:periplasmic space"/>
    <property type="evidence" value="ECO:0007669"/>
    <property type="project" value="UniProtKB-ARBA"/>
</dbReference>
<dbReference type="SUPFAM" id="SSF53850">
    <property type="entry name" value="Periplasmic binding protein-like II"/>
    <property type="match status" value="1"/>
</dbReference>
<dbReference type="Gene3D" id="3.40.190.10">
    <property type="entry name" value="Periplasmic binding protein-like II"/>
    <property type="match status" value="1"/>
</dbReference>
<feature type="domain" description="Solute-binding protein family 5" evidence="2">
    <location>
        <begin position="100"/>
        <end position="469"/>
    </location>
</feature>
<feature type="signal peptide" evidence="1">
    <location>
        <begin position="1"/>
        <end position="22"/>
    </location>
</feature>